<evidence type="ECO:0000256" key="1">
    <source>
        <dbReference type="ARBA" id="ARBA00004442"/>
    </source>
</evidence>
<keyword evidence="8" id="KW-0732">Signal</keyword>
<dbReference type="InterPro" id="IPR010130">
    <property type="entry name" value="T1SS_OMP_TolC"/>
</dbReference>
<dbReference type="SUPFAM" id="SSF56954">
    <property type="entry name" value="Outer membrane efflux proteins (OEP)"/>
    <property type="match status" value="1"/>
</dbReference>
<name>A0A2T8HY44_9RHOB</name>
<dbReference type="GO" id="GO:0009279">
    <property type="term" value="C:cell outer membrane"/>
    <property type="evidence" value="ECO:0007669"/>
    <property type="project" value="UniProtKB-SubCell"/>
</dbReference>
<dbReference type="AlphaFoldDB" id="A0A2T8HY44"/>
<evidence type="ECO:0000313" key="10">
    <source>
        <dbReference type="Proteomes" id="UP000245911"/>
    </source>
</evidence>
<comment type="caution">
    <text evidence="9">The sequence shown here is derived from an EMBL/GenBank/DDBJ whole genome shotgun (WGS) entry which is preliminary data.</text>
</comment>
<dbReference type="EMBL" id="QDKM01000001">
    <property type="protein sequence ID" value="PVH30282.1"/>
    <property type="molecule type" value="Genomic_DNA"/>
</dbReference>
<dbReference type="PANTHER" id="PTHR30026:SF22">
    <property type="entry name" value="OUTER MEMBRANE EFFLUX PROTEIN"/>
    <property type="match status" value="1"/>
</dbReference>
<accession>A0A2T8HY44</accession>
<comment type="subcellular location">
    <subcellularLocation>
        <location evidence="1">Cell outer membrane</location>
    </subcellularLocation>
</comment>
<evidence type="ECO:0000313" key="9">
    <source>
        <dbReference type="EMBL" id="PVH30282.1"/>
    </source>
</evidence>
<comment type="similarity">
    <text evidence="2">Belongs to the outer membrane factor (OMF) (TC 1.B.17) family.</text>
</comment>
<feature type="signal peptide" evidence="8">
    <location>
        <begin position="1"/>
        <end position="30"/>
    </location>
</feature>
<evidence type="ECO:0000256" key="2">
    <source>
        <dbReference type="ARBA" id="ARBA00007613"/>
    </source>
</evidence>
<keyword evidence="10" id="KW-1185">Reference proteome</keyword>
<keyword evidence="5" id="KW-0812">Transmembrane</keyword>
<keyword evidence="4" id="KW-1134">Transmembrane beta strand</keyword>
<dbReference type="GO" id="GO:1990281">
    <property type="term" value="C:efflux pump complex"/>
    <property type="evidence" value="ECO:0007669"/>
    <property type="project" value="TreeGrafter"/>
</dbReference>
<organism evidence="9 10">
    <name type="scientific">Pararhodobacter oceanensis</name>
    <dbReference type="NCBI Taxonomy" id="2172121"/>
    <lineage>
        <taxon>Bacteria</taxon>
        <taxon>Pseudomonadati</taxon>
        <taxon>Pseudomonadota</taxon>
        <taxon>Alphaproteobacteria</taxon>
        <taxon>Rhodobacterales</taxon>
        <taxon>Paracoccaceae</taxon>
        <taxon>Pararhodobacter</taxon>
    </lineage>
</organism>
<dbReference type="Pfam" id="PF02321">
    <property type="entry name" value="OEP"/>
    <property type="match status" value="2"/>
</dbReference>
<dbReference type="PANTHER" id="PTHR30026">
    <property type="entry name" value="OUTER MEMBRANE PROTEIN TOLC"/>
    <property type="match status" value="1"/>
</dbReference>
<keyword evidence="3" id="KW-0813">Transport</keyword>
<dbReference type="Gene3D" id="1.20.1600.10">
    <property type="entry name" value="Outer membrane efflux proteins (OEP)"/>
    <property type="match status" value="1"/>
</dbReference>
<dbReference type="InterPro" id="IPR003423">
    <property type="entry name" value="OMP_efflux"/>
</dbReference>
<keyword evidence="7" id="KW-0998">Cell outer membrane</keyword>
<reference evidence="9 10" key="1">
    <citation type="submission" date="2018-04" db="EMBL/GenBank/DDBJ databases">
        <title>Pararhodobacter oceanense sp. nov., isolated from marine intertidal sediment.</title>
        <authorList>
            <person name="Wang X.-L."/>
            <person name="Du Z.-J."/>
        </authorList>
    </citation>
    <scope>NUCLEOTIDE SEQUENCE [LARGE SCALE GENOMIC DNA]</scope>
    <source>
        <strain evidence="9 10">AM505</strain>
    </source>
</reference>
<dbReference type="InterPro" id="IPR051906">
    <property type="entry name" value="TolC-like"/>
</dbReference>
<sequence length="468" mass="49637">MGFLIRMRTVARAAVLGVGLSGLAAFSAQAETLADALVAAYQNSNLLDQNRALLRASDEDVQQAIAALGPVVEFVSTAMANRGTSTGYSTTYSMNFALSVSATLFDFGRSRMAVEATREQVLSARAGLVAVEQNVLFDAAQAYMSLFSEMQTVELQRNSVSVIEEQLRAARERFELGDSTRTDVAIAQARLAAARSGLAAAQGNVAVAREQFNLVVGRYPGSLRQPPRLPTLPSSLAAAQDIARRFHPAITQAQHQVTAADLATEIAGTQRMGTVTGGLTAQSTIIGSSSDTDSLSANMRYAVPIYNGGRLNSAERQAVARGEAQRAALHQMVATVQQAVAANWSQLQVARATLAAGDLQIEASQSAYDAVRAEVELGSRTTLDLLNAEQELLDARSARIQASTTVQVAAYALLNSMGQMTVEALRLGIPTYDVEAYGAGLRGGSPRATPSEQSIRLDRIMGRHTTSP</sequence>
<evidence type="ECO:0000256" key="3">
    <source>
        <dbReference type="ARBA" id="ARBA00022448"/>
    </source>
</evidence>
<dbReference type="Proteomes" id="UP000245911">
    <property type="component" value="Unassembled WGS sequence"/>
</dbReference>
<proteinExistence type="inferred from homology"/>
<dbReference type="NCBIfam" id="TIGR01844">
    <property type="entry name" value="type_I_sec_TolC"/>
    <property type="match status" value="1"/>
</dbReference>
<evidence type="ECO:0000256" key="4">
    <source>
        <dbReference type="ARBA" id="ARBA00022452"/>
    </source>
</evidence>
<protein>
    <submittedName>
        <fullName evidence="9">Transporter</fullName>
    </submittedName>
</protein>
<feature type="chain" id="PRO_5015403066" evidence="8">
    <location>
        <begin position="31"/>
        <end position="468"/>
    </location>
</feature>
<dbReference type="OrthoDB" id="9789368at2"/>
<dbReference type="GO" id="GO:0015562">
    <property type="term" value="F:efflux transmembrane transporter activity"/>
    <property type="evidence" value="ECO:0007669"/>
    <property type="project" value="InterPro"/>
</dbReference>
<evidence type="ECO:0000256" key="5">
    <source>
        <dbReference type="ARBA" id="ARBA00022692"/>
    </source>
</evidence>
<dbReference type="GO" id="GO:0015288">
    <property type="term" value="F:porin activity"/>
    <property type="evidence" value="ECO:0007669"/>
    <property type="project" value="TreeGrafter"/>
</dbReference>
<evidence type="ECO:0000256" key="6">
    <source>
        <dbReference type="ARBA" id="ARBA00023136"/>
    </source>
</evidence>
<evidence type="ECO:0000256" key="7">
    <source>
        <dbReference type="ARBA" id="ARBA00023237"/>
    </source>
</evidence>
<evidence type="ECO:0000256" key="8">
    <source>
        <dbReference type="SAM" id="SignalP"/>
    </source>
</evidence>
<keyword evidence="6" id="KW-0472">Membrane</keyword>
<dbReference type="RefSeq" id="WP_116556691.1">
    <property type="nucleotide sequence ID" value="NZ_QDKM01000001.1"/>
</dbReference>
<gene>
    <name evidence="9" type="ORF">DDE20_01620</name>
</gene>